<dbReference type="GO" id="GO:0030975">
    <property type="term" value="F:thiamine binding"/>
    <property type="evidence" value="ECO:0007669"/>
    <property type="project" value="InterPro"/>
</dbReference>
<dbReference type="SUPFAM" id="SSF63999">
    <property type="entry name" value="Thiamin pyrophosphokinase, catalytic domain"/>
    <property type="match status" value="1"/>
</dbReference>
<dbReference type="Gene3D" id="3.40.50.10240">
    <property type="entry name" value="Thiamin pyrophosphokinase, catalytic domain"/>
    <property type="match status" value="1"/>
</dbReference>
<dbReference type="GO" id="GO:0004788">
    <property type="term" value="F:thiamine diphosphokinase activity"/>
    <property type="evidence" value="ECO:0007669"/>
    <property type="project" value="UniProtKB-UniRule"/>
</dbReference>
<dbReference type="InterPro" id="IPR007373">
    <property type="entry name" value="Thiamin_PyroPKinase_B1-bd"/>
</dbReference>
<dbReference type="GO" id="GO:0009229">
    <property type="term" value="P:thiamine diphosphate biosynthetic process"/>
    <property type="evidence" value="ECO:0007669"/>
    <property type="project" value="InterPro"/>
</dbReference>
<gene>
    <name evidence="7" type="primary">thiN</name>
    <name evidence="7" type="ORF">NCTC4822_01001</name>
</gene>
<dbReference type="EC" id="2.7.6.2" evidence="5"/>
<evidence type="ECO:0000256" key="5">
    <source>
        <dbReference type="NCBIfam" id="TIGR01378"/>
    </source>
</evidence>
<evidence type="ECO:0000313" key="8">
    <source>
        <dbReference type="Proteomes" id="UP000254519"/>
    </source>
</evidence>
<dbReference type="InterPro" id="IPR036371">
    <property type="entry name" value="TPK_B1-bd_sf"/>
</dbReference>
<dbReference type="GO" id="GO:0016301">
    <property type="term" value="F:kinase activity"/>
    <property type="evidence" value="ECO:0007669"/>
    <property type="project" value="UniProtKB-KW"/>
</dbReference>
<evidence type="ECO:0000259" key="6">
    <source>
        <dbReference type="SMART" id="SM00983"/>
    </source>
</evidence>
<keyword evidence="3 7" id="KW-0418">Kinase</keyword>
<dbReference type="PANTHER" id="PTHR41299">
    <property type="entry name" value="THIAMINE PYROPHOSPHOKINASE"/>
    <property type="match status" value="1"/>
</dbReference>
<sequence>MKLAVVCAGGPKEEITNLTQFPVESTVFIGADRGALHLLMAGIIPQEAVGDFDSVSKEEYAEIQSAVNVMDEFCAEKNETDTELAVERALSYQPEQIILTGVTGGRLDHMAAALQLLYRLQMDHPQISFKICNRQNELTILRPAVHQLLYNKSLPYVSFFAFEGAVTGLTLSGFKYETTDETLELGMTRFTSNELATSVSTISFREGICLMVRSSDA</sequence>
<name>A0A380BFP0_SPOPA</name>
<keyword evidence="4" id="KW-0067">ATP-binding</keyword>
<evidence type="ECO:0000256" key="4">
    <source>
        <dbReference type="ARBA" id="ARBA00022840"/>
    </source>
</evidence>
<dbReference type="GO" id="GO:0005524">
    <property type="term" value="F:ATP binding"/>
    <property type="evidence" value="ECO:0007669"/>
    <property type="project" value="UniProtKB-KW"/>
</dbReference>
<evidence type="ECO:0000256" key="3">
    <source>
        <dbReference type="ARBA" id="ARBA00022777"/>
    </source>
</evidence>
<accession>A0A380BFP0</accession>
<dbReference type="AlphaFoldDB" id="A0A380BFP0"/>
<protein>
    <recommendedName>
        <fullName evidence="5">Thiamine diphosphokinase</fullName>
        <ecNumber evidence="5">2.7.6.2</ecNumber>
    </recommendedName>
</protein>
<dbReference type="Pfam" id="PF04265">
    <property type="entry name" value="TPK_B1_binding"/>
    <property type="match status" value="1"/>
</dbReference>
<keyword evidence="2" id="KW-0547">Nucleotide-binding</keyword>
<dbReference type="OrthoDB" id="9804377at2"/>
<dbReference type="RefSeq" id="WP_115360421.1">
    <property type="nucleotide sequence ID" value="NZ_CP038012.1"/>
</dbReference>
<dbReference type="NCBIfam" id="TIGR01378">
    <property type="entry name" value="thi_PPkinase"/>
    <property type="match status" value="1"/>
</dbReference>
<proteinExistence type="predicted"/>
<dbReference type="CDD" id="cd07995">
    <property type="entry name" value="TPK"/>
    <property type="match status" value="1"/>
</dbReference>
<dbReference type="InterPro" id="IPR036759">
    <property type="entry name" value="TPK_catalytic_sf"/>
</dbReference>
<evidence type="ECO:0000313" key="7">
    <source>
        <dbReference type="EMBL" id="SUJ00641.1"/>
    </source>
</evidence>
<dbReference type="GO" id="GO:0006772">
    <property type="term" value="P:thiamine metabolic process"/>
    <property type="evidence" value="ECO:0007669"/>
    <property type="project" value="UniProtKB-UniRule"/>
</dbReference>
<keyword evidence="1 7" id="KW-0808">Transferase</keyword>
<feature type="domain" description="Thiamin pyrophosphokinase thiamin-binding" evidence="6">
    <location>
        <begin position="144"/>
        <end position="210"/>
    </location>
</feature>
<dbReference type="PANTHER" id="PTHR41299:SF1">
    <property type="entry name" value="THIAMINE PYROPHOSPHOKINASE"/>
    <property type="match status" value="1"/>
</dbReference>
<dbReference type="Proteomes" id="UP000254519">
    <property type="component" value="Unassembled WGS sequence"/>
</dbReference>
<dbReference type="SMART" id="SM00983">
    <property type="entry name" value="TPK_B1_binding"/>
    <property type="match status" value="1"/>
</dbReference>
<reference evidence="7 8" key="1">
    <citation type="submission" date="2018-06" db="EMBL/GenBank/DDBJ databases">
        <authorList>
            <consortium name="Pathogen Informatics"/>
            <person name="Doyle S."/>
        </authorList>
    </citation>
    <scope>NUCLEOTIDE SEQUENCE [LARGE SCALE GENOMIC DNA]</scope>
    <source>
        <strain evidence="8">ATCC 11859 / DSM 33 / NCIB 8841 / NCTC 4822</strain>
    </source>
</reference>
<evidence type="ECO:0000256" key="1">
    <source>
        <dbReference type="ARBA" id="ARBA00022679"/>
    </source>
</evidence>
<dbReference type="InterPro" id="IPR006282">
    <property type="entry name" value="Thi_PPkinase"/>
</dbReference>
<keyword evidence="8" id="KW-1185">Reference proteome</keyword>
<dbReference type="SUPFAM" id="SSF63862">
    <property type="entry name" value="Thiamin pyrophosphokinase, substrate-binding domain"/>
    <property type="match status" value="1"/>
</dbReference>
<evidence type="ECO:0000256" key="2">
    <source>
        <dbReference type="ARBA" id="ARBA00022741"/>
    </source>
</evidence>
<organism evidence="7 8">
    <name type="scientific">Sporosarcina pasteurii</name>
    <name type="common">Bacillus pasteurii</name>
    <dbReference type="NCBI Taxonomy" id="1474"/>
    <lineage>
        <taxon>Bacteria</taxon>
        <taxon>Bacillati</taxon>
        <taxon>Bacillota</taxon>
        <taxon>Bacilli</taxon>
        <taxon>Bacillales</taxon>
        <taxon>Caryophanaceae</taxon>
        <taxon>Sporosarcina</taxon>
    </lineage>
</organism>
<dbReference type="InterPro" id="IPR007371">
    <property type="entry name" value="TPK_catalytic"/>
</dbReference>
<dbReference type="InterPro" id="IPR053149">
    <property type="entry name" value="TPK"/>
</dbReference>
<dbReference type="EMBL" id="UGYZ01000002">
    <property type="protein sequence ID" value="SUJ00641.1"/>
    <property type="molecule type" value="Genomic_DNA"/>
</dbReference>
<dbReference type="Pfam" id="PF04263">
    <property type="entry name" value="TPK_catalytic"/>
    <property type="match status" value="1"/>
</dbReference>